<proteinExistence type="predicted"/>
<sequence>MTYLRPEMSMSLIAIAIQGSINKVVTALIRIDVESELSPMFVQTPASTKPLTNFKVSSGNARWPYASVVTTRPMQRPMNMTNMPRMPPGLESFNLTSQANMAGGMHPDGIPMQRGPVAKEIPGNGNDWIPSITKVETFLRMSRNYCRELKAVERGQLLKLPFTTTFDYLQMLQLIALSMKSLGPLGSFDMDVQTLETTTVADLKKVVEHGFVERLKEEERVLISCFLEILIENGIREVAKLSTVTNVGLIELIEVGSLGFMRKR</sequence>
<organism evidence="1 2">
    <name type="scientific">Stephania yunnanensis</name>
    <dbReference type="NCBI Taxonomy" id="152371"/>
    <lineage>
        <taxon>Eukaryota</taxon>
        <taxon>Viridiplantae</taxon>
        <taxon>Streptophyta</taxon>
        <taxon>Embryophyta</taxon>
        <taxon>Tracheophyta</taxon>
        <taxon>Spermatophyta</taxon>
        <taxon>Magnoliopsida</taxon>
        <taxon>Ranunculales</taxon>
        <taxon>Menispermaceae</taxon>
        <taxon>Menispermoideae</taxon>
        <taxon>Cissampelideae</taxon>
        <taxon>Stephania</taxon>
    </lineage>
</organism>
<evidence type="ECO:0000313" key="1">
    <source>
        <dbReference type="EMBL" id="KAK9170137.1"/>
    </source>
</evidence>
<dbReference type="Proteomes" id="UP001420932">
    <property type="component" value="Unassembled WGS sequence"/>
</dbReference>
<comment type="caution">
    <text evidence="1">The sequence shown here is derived from an EMBL/GenBank/DDBJ whole genome shotgun (WGS) entry which is preliminary data.</text>
</comment>
<dbReference type="AlphaFoldDB" id="A0AAP0Q717"/>
<reference evidence="1 2" key="1">
    <citation type="submission" date="2024-01" db="EMBL/GenBank/DDBJ databases">
        <title>Genome assemblies of Stephania.</title>
        <authorList>
            <person name="Yang L."/>
        </authorList>
    </citation>
    <scope>NUCLEOTIDE SEQUENCE [LARGE SCALE GENOMIC DNA]</scope>
    <source>
        <strain evidence="1">YNDBR</strain>
        <tissue evidence="1">Leaf</tissue>
    </source>
</reference>
<keyword evidence="2" id="KW-1185">Reference proteome</keyword>
<dbReference type="EMBL" id="JBBNAF010000001">
    <property type="protein sequence ID" value="KAK9170137.1"/>
    <property type="molecule type" value="Genomic_DNA"/>
</dbReference>
<protein>
    <submittedName>
        <fullName evidence="1">Uncharacterized protein</fullName>
    </submittedName>
</protein>
<gene>
    <name evidence="1" type="ORF">Syun_002277</name>
</gene>
<name>A0AAP0Q717_9MAGN</name>
<evidence type="ECO:0000313" key="2">
    <source>
        <dbReference type="Proteomes" id="UP001420932"/>
    </source>
</evidence>
<accession>A0AAP0Q717</accession>